<evidence type="ECO:0000256" key="1">
    <source>
        <dbReference type="SAM" id="Phobius"/>
    </source>
</evidence>
<proteinExistence type="predicted"/>
<accession>A0A6A6WSU5</accession>
<keyword evidence="3" id="KW-1185">Reference proteome</keyword>
<keyword evidence="1" id="KW-0472">Membrane</keyword>
<reference evidence="2" key="1">
    <citation type="journal article" date="2020" name="Stud. Mycol.">
        <title>101 Dothideomycetes genomes: a test case for predicting lifestyles and emergence of pathogens.</title>
        <authorList>
            <person name="Haridas S."/>
            <person name="Albert R."/>
            <person name="Binder M."/>
            <person name="Bloem J."/>
            <person name="Labutti K."/>
            <person name="Salamov A."/>
            <person name="Andreopoulos B."/>
            <person name="Baker S."/>
            <person name="Barry K."/>
            <person name="Bills G."/>
            <person name="Bluhm B."/>
            <person name="Cannon C."/>
            <person name="Castanera R."/>
            <person name="Culley D."/>
            <person name="Daum C."/>
            <person name="Ezra D."/>
            <person name="Gonzalez J."/>
            <person name="Henrissat B."/>
            <person name="Kuo A."/>
            <person name="Liang C."/>
            <person name="Lipzen A."/>
            <person name="Lutzoni F."/>
            <person name="Magnuson J."/>
            <person name="Mondo S."/>
            <person name="Nolan M."/>
            <person name="Ohm R."/>
            <person name="Pangilinan J."/>
            <person name="Park H.-J."/>
            <person name="Ramirez L."/>
            <person name="Alfaro M."/>
            <person name="Sun H."/>
            <person name="Tritt A."/>
            <person name="Yoshinaga Y."/>
            <person name="Zwiers L.-H."/>
            <person name="Turgeon B."/>
            <person name="Goodwin S."/>
            <person name="Spatafora J."/>
            <person name="Crous P."/>
            <person name="Grigoriev I."/>
        </authorList>
    </citation>
    <scope>NUCLEOTIDE SEQUENCE</scope>
    <source>
        <strain evidence="2">CBS 109.77</strain>
    </source>
</reference>
<dbReference type="EMBL" id="MU002350">
    <property type="protein sequence ID" value="KAF2787196.1"/>
    <property type="molecule type" value="Genomic_DNA"/>
</dbReference>
<name>A0A6A6WSU5_9PLEO</name>
<organism evidence="2 3">
    <name type="scientific">Melanomma pulvis-pyrius CBS 109.77</name>
    <dbReference type="NCBI Taxonomy" id="1314802"/>
    <lineage>
        <taxon>Eukaryota</taxon>
        <taxon>Fungi</taxon>
        <taxon>Dikarya</taxon>
        <taxon>Ascomycota</taxon>
        <taxon>Pezizomycotina</taxon>
        <taxon>Dothideomycetes</taxon>
        <taxon>Pleosporomycetidae</taxon>
        <taxon>Pleosporales</taxon>
        <taxon>Melanommataceae</taxon>
        <taxon>Melanomma</taxon>
    </lineage>
</organism>
<keyword evidence="1" id="KW-0812">Transmembrane</keyword>
<keyword evidence="1" id="KW-1133">Transmembrane helix</keyword>
<evidence type="ECO:0000313" key="3">
    <source>
        <dbReference type="Proteomes" id="UP000799757"/>
    </source>
</evidence>
<protein>
    <submittedName>
        <fullName evidence="2">Uncharacterized protein</fullName>
    </submittedName>
</protein>
<dbReference type="AlphaFoldDB" id="A0A6A6WSU5"/>
<evidence type="ECO:0000313" key="2">
    <source>
        <dbReference type="EMBL" id="KAF2787196.1"/>
    </source>
</evidence>
<dbReference type="Proteomes" id="UP000799757">
    <property type="component" value="Unassembled WGS sequence"/>
</dbReference>
<gene>
    <name evidence="2" type="ORF">K505DRAFT_329836</name>
</gene>
<sequence length="75" mass="8558">MGRLVRLWLSGLRLGWVWVCSMVVVFILSFLFFFVPGLVLSKIEFEWVWGREGGVVVIGSTSTTRGRVRWRLAAA</sequence>
<feature type="transmembrane region" description="Helical" evidence="1">
    <location>
        <begin position="16"/>
        <end position="41"/>
    </location>
</feature>